<evidence type="ECO:0000256" key="12">
    <source>
        <dbReference type="ARBA" id="ARBA00052335"/>
    </source>
</evidence>
<gene>
    <name evidence="15" type="ORF">E2C01_015624</name>
</gene>
<evidence type="ECO:0000256" key="2">
    <source>
        <dbReference type="ARBA" id="ARBA00023315"/>
    </source>
</evidence>
<comment type="catalytic activity">
    <reaction evidence="8">
        <text>serotonin + (5Z,8Z,11Z,14Z)-eicosatetraenoyl-CoA = N-[(5Z,8Z,11Z,14Z)-eicosatetraenoyl]-serotonin + CoA + H(+)</text>
        <dbReference type="Rhea" id="RHEA:51396"/>
        <dbReference type="ChEBI" id="CHEBI:15378"/>
        <dbReference type="ChEBI" id="CHEBI:57287"/>
        <dbReference type="ChEBI" id="CHEBI:57368"/>
        <dbReference type="ChEBI" id="CHEBI:132255"/>
        <dbReference type="ChEBI" id="CHEBI:350546"/>
    </reaction>
    <physiologicalReaction direction="left-to-right" evidence="8">
        <dbReference type="Rhea" id="RHEA:51397"/>
    </physiologicalReaction>
</comment>
<evidence type="ECO:0000256" key="13">
    <source>
        <dbReference type="ARBA" id="ARBA00052491"/>
    </source>
</evidence>
<keyword evidence="2" id="KW-0012">Acyltransferase</keyword>
<sequence>MEYNMVDSDALKYSILKKEESQEVVDFLAQHFYPREPLSTGLHMTYQDNREWIPNSVLEWAQSGVSVIAREPDTGKMAGILLGTILTREQSKTYQHALNSPKTKVKTLHTVLSVLETAVDFFKCYQNVDRILELAMITVPEKMSGRGVGRRLVQESEHLACQQGCQLATSQATAVPSQKLLQRLGYESLYTLDYTTFEIAGERVFDVDKMLGTTSAKVMVHELKPEDKQLHSKE</sequence>
<comment type="similarity">
    <text evidence="4">Belongs to the acetyltransferase family. AANAT subfamily.</text>
</comment>
<dbReference type="InterPro" id="IPR016181">
    <property type="entry name" value="Acyl_CoA_acyltransferase"/>
</dbReference>
<dbReference type="EMBL" id="VSRR010001106">
    <property type="protein sequence ID" value="MPC22608.1"/>
    <property type="molecule type" value="Genomic_DNA"/>
</dbReference>
<dbReference type="OrthoDB" id="41532at2759"/>
<proteinExistence type="inferred from homology"/>
<dbReference type="Pfam" id="PF00583">
    <property type="entry name" value="Acetyltransf_1"/>
    <property type="match status" value="1"/>
</dbReference>
<evidence type="ECO:0000313" key="15">
    <source>
        <dbReference type="EMBL" id="MPC22608.1"/>
    </source>
</evidence>
<comment type="catalytic activity">
    <reaction evidence="12">
        <text>dopamine + hexadecanoyl-CoA = N-hexadecanoyl-dopamine + CoA + H(+)</text>
        <dbReference type="Rhea" id="RHEA:51376"/>
        <dbReference type="ChEBI" id="CHEBI:15378"/>
        <dbReference type="ChEBI" id="CHEBI:57287"/>
        <dbReference type="ChEBI" id="CHEBI:57379"/>
        <dbReference type="ChEBI" id="CHEBI:59905"/>
        <dbReference type="ChEBI" id="CHEBI:134058"/>
    </reaction>
    <physiologicalReaction direction="left-to-right" evidence="12">
        <dbReference type="Rhea" id="RHEA:51377"/>
    </physiologicalReaction>
</comment>
<comment type="catalytic activity">
    <reaction evidence="7">
        <text>serotonin + octadecanoyl-CoA = N-octadecanoyl-serotonin + CoA + H(+)</text>
        <dbReference type="Rhea" id="RHEA:51400"/>
        <dbReference type="ChEBI" id="CHEBI:15378"/>
        <dbReference type="ChEBI" id="CHEBI:57287"/>
        <dbReference type="ChEBI" id="CHEBI:57394"/>
        <dbReference type="ChEBI" id="CHEBI:134065"/>
        <dbReference type="ChEBI" id="CHEBI:350546"/>
    </reaction>
    <physiologicalReaction direction="left-to-right" evidence="7">
        <dbReference type="Rhea" id="RHEA:51401"/>
    </physiologicalReaction>
</comment>
<dbReference type="EC" id="2.3.1.87" evidence="5"/>
<comment type="catalytic activity">
    <reaction evidence="10">
        <text>serotonin + (9Z)-octadecenoyl-CoA = N-(9Z-octadecenoyl)-serotonin + CoA + H(+)</text>
        <dbReference type="Rhea" id="RHEA:51392"/>
        <dbReference type="ChEBI" id="CHEBI:15378"/>
        <dbReference type="ChEBI" id="CHEBI:57287"/>
        <dbReference type="ChEBI" id="CHEBI:57387"/>
        <dbReference type="ChEBI" id="CHEBI:134064"/>
        <dbReference type="ChEBI" id="CHEBI:350546"/>
    </reaction>
    <physiologicalReaction direction="left-to-right" evidence="10">
        <dbReference type="Rhea" id="RHEA:51393"/>
    </physiologicalReaction>
</comment>
<dbReference type="FunFam" id="3.40.630.30:FF:000046">
    <property type="entry name" value="Dopamine N-acetyltransferase"/>
    <property type="match status" value="1"/>
</dbReference>
<comment type="caution">
    <text evidence="15">The sequence shown here is derived from an EMBL/GenBank/DDBJ whole genome shotgun (WGS) entry which is preliminary data.</text>
</comment>
<evidence type="ECO:0000256" key="3">
    <source>
        <dbReference type="ARBA" id="ARBA00037926"/>
    </source>
</evidence>
<dbReference type="AlphaFoldDB" id="A0A5B7DME2"/>
<comment type="pathway">
    <text evidence="3">Aromatic compound metabolism; melatonin biosynthesis; melatonin from serotonin: step 1/2.</text>
</comment>
<name>A0A5B7DME2_PORTR</name>
<keyword evidence="16" id="KW-1185">Reference proteome</keyword>
<dbReference type="CDD" id="cd04301">
    <property type="entry name" value="NAT_SF"/>
    <property type="match status" value="1"/>
</dbReference>
<evidence type="ECO:0000256" key="5">
    <source>
        <dbReference type="ARBA" id="ARBA00039114"/>
    </source>
</evidence>
<comment type="catalytic activity">
    <reaction evidence="6">
        <text>dopamine + (9Z)-octadecenoyl-CoA = N-(9Z-octadecanoyl)-dopamine + CoA + H(+)</text>
        <dbReference type="Rhea" id="RHEA:51380"/>
        <dbReference type="ChEBI" id="CHEBI:15378"/>
        <dbReference type="ChEBI" id="CHEBI:31883"/>
        <dbReference type="ChEBI" id="CHEBI:57287"/>
        <dbReference type="ChEBI" id="CHEBI:57387"/>
        <dbReference type="ChEBI" id="CHEBI:59905"/>
    </reaction>
    <physiologicalReaction direction="left-to-right" evidence="6">
        <dbReference type="Rhea" id="RHEA:51381"/>
    </physiologicalReaction>
</comment>
<comment type="catalytic activity">
    <reaction evidence="13">
        <text>serotonin + acetyl-CoA = N-acetylserotonin + CoA + H(+)</text>
        <dbReference type="Rhea" id="RHEA:25217"/>
        <dbReference type="ChEBI" id="CHEBI:15378"/>
        <dbReference type="ChEBI" id="CHEBI:17697"/>
        <dbReference type="ChEBI" id="CHEBI:57287"/>
        <dbReference type="ChEBI" id="CHEBI:57288"/>
        <dbReference type="ChEBI" id="CHEBI:350546"/>
        <dbReference type="EC" id="2.3.1.87"/>
    </reaction>
    <physiologicalReaction direction="left-to-right" evidence="13">
        <dbReference type="Rhea" id="RHEA:25218"/>
    </physiologicalReaction>
</comment>
<feature type="domain" description="N-acetyltransferase" evidence="14">
    <location>
        <begin position="67"/>
        <end position="224"/>
    </location>
</feature>
<dbReference type="PANTHER" id="PTHR20905">
    <property type="entry name" value="N-ACETYLTRANSFERASE-RELATED"/>
    <property type="match status" value="1"/>
</dbReference>
<keyword evidence="1" id="KW-0808">Transferase</keyword>
<accession>A0A5B7DME2</accession>
<reference evidence="15 16" key="1">
    <citation type="submission" date="2019-05" db="EMBL/GenBank/DDBJ databases">
        <title>Another draft genome of Portunus trituberculatus and its Hox gene families provides insights of decapod evolution.</title>
        <authorList>
            <person name="Jeong J.-H."/>
            <person name="Song I."/>
            <person name="Kim S."/>
            <person name="Choi T."/>
            <person name="Kim D."/>
            <person name="Ryu S."/>
            <person name="Kim W."/>
        </authorList>
    </citation>
    <scope>NUCLEOTIDE SEQUENCE [LARGE SCALE GENOMIC DNA]</scope>
    <source>
        <tissue evidence="15">Muscle</tissue>
    </source>
</reference>
<dbReference type="InterPro" id="IPR000182">
    <property type="entry name" value="GNAT_dom"/>
</dbReference>
<dbReference type="GO" id="GO:0004059">
    <property type="term" value="F:aralkylamine N-acetyltransferase activity"/>
    <property type="evidence" value="ECO:0007669"/>
    <property type="project" value="UniProtKB-EC"/>
</dbReference>
<evidence type="ECO:0000256" key="6">
    <source>
        <dbReference type="ARBA" id="ARBA00050189"/>
    </source>
</evidence>
<evidence type="ECO:0000256" key="8">
    <source>
        <dbReference type="ARBA" id="ARBA00051284"/>
    </source>
</evidence>
<evidence type="ECO:0000256" key="10">
    <source>
        <dbReference type="ARBA" id="ARBA00051823"/>
    </source>
</evidence>
<dbReference type="Proteomes" id="UP000324222">
    <property type="component" value="Unassembled WGS sequence"/>
</dbReference>
<dbReference type="SUPFAM" id="SSF55729">
    <property type="entry name" value="Acyl-CoA N-acyltransferases (Nat)"/>
    <property type="match status" value="1"/>
</dbReference>
<evidence type="ECO:0000256" key="11">
    <source>
        <dbReference type="ARBA" id="ARBA00052178"/>
    </source>
</evidence>
<organism evidence="15 16">
    <name type="scientific">Portunus trituberculatus</name>
    <name type="common">Swimming crab</name>
    <name type="synonym">Neptunus trituberculatus</name>
    <dbReference type="NCBI Taxonomy" id="210409"/>
    <lineage>
        <taxon>Eukaryota</taxon>
        <taxon>Metazoa</taxon>
        <taxon>Ecdysozoa</taxon>
        <taxon>Arthropoda</taxon>
        <taxon>Crustacea</taxon>
        <taxon>Multicrustacea</taxon>
        <taxon>Malacostraca</taxon>
        <taxon>Eumalacostraca</taxon>
        <taxon>Eucarida</taxon>
        <taxon>Decapoda</taxon>
        <taxon>Pleocyemata</taxon>
        <taxon>Brachyura</taxon>
        <taxon>Eubrachyura</taxon>
        <taxon>Portunoidea</taxon>
        <taxon>Portunidae</taxon>
        <taxon>Portuninae</taxon>
        <taxon>Portunus</taxon>
    </lineage>
</organism>
<evidence type="ECO:0000256" key="4">
    <source>
        <dbReference type="ARBA" id="ARBA00038182"/>
    </source>
</evidence>
<evidence type="ECO:0000256" key="7">
    <source>
        <dbReference type="ARBA" id="ARBA00050849"/>
    </source>
</evidence>
<comment type="catalytic activity">
    <reaction evidence="11">
        <text>serotonin + hexadecanoyl-CoA = N-hexadecanoyl-serotonin + CoA + H(+)</text>
        <dbReference type="Rhea" id="RHEA:51384"/>
        <dbReference type="ChEBI" id="CHEBI:15378"/>
        <dbReference type="ChEBI" id="CHEBI:57287"/>
        <dbReference type="ChEBI" id="CHEBI:57379"/>
        <dbReference type="ChEBI" id="CHEBI:134059"/>
        <dbReference type="ChEBI" id="CHEBI:350546"/>
    </reaction>
    <physiologicalReaction direction="left-to-right" evidence="11">
        <dbReference type="Rhea" id="RHEA:51385"/>
    </physiologicalReaction>
</comment>
<dbReference type="PROSITE" id="PS51186">
    <property type="entry name" value="GNAT"/>
    <property type="match status" value="1"/>
</dbReference>
<comment type="catalytic activity">
    <reaction evidence="9">
        <text>dopamine + acetyl-CoA = N-acetyldopamine + CoA + H(+)</text>
        <dbReference type="Rhea" id="RHEA:51388"/>
        <dbReference type="ChEBI" id="CHEBI:15378"/>
        <dbReference type="ChEBI" id="CHEBI:57287"/>
        <dbReference type="ChEBI" id="CHEBI:57288"/>
        <dbReference type="ChEBI" id="CHEBI:59905"/>
        <dbReference type="ChEBI" id="CHEBI:125678"/>
    </reaction>
    <physiologicalReaction direction="left-to-right" evidence="9">
        <dbReference type="Rhea" id="RHEA:51389"/>
    </physiologicalReaction>
</comment>
<evidence type="ECO:0000256" key="1">
    <source>
        <dbReference type="ARBA" id="ARBA00022679"/>
    </source>
</evidence>
<dbReference type="Gene3D" id="3.40.630.30">
    <property type="match status" value="1"/>
</dbReference>
<evidence type="ECO:0000259" key="14">
    <source>
        <dbReference type="PROSITE" id="PS51186"/>
    </source>
</evidence>
<dbReference type="PANTHER" id="PTHR20905:SF1">
    <property type="entry name" value="AT07410P-RELATED"/>
    <property type="match status" value="1"/>
</dbReference>
<protein>
    <recommendedName>
        <fullName evidence="5">aralkylamine N-acetyltransferase</fullName>
        <ecNumber evidence="5">2.3.1.87</ecNumber>
    </recommendedName>
</protein>
<evidence type="ECO:0000256" key="9">
    <source>
        <dbReference type="ARBA" id="ARBA00051711"/>
    </source>
</evidence>
<evidence type="ECO:0000313" key="16">
    <source>
        <dbReference type="Proteomes" id="UP000324222"/>
    </source>
</evidence>